<gene>
    <name evidence="2" type="ORF">RDB_LOCUS6541</name>
</gene>
<evidence type="ECO:0000256" key="1">
    <source>
        <dbReference type="SAM" id="MobiDB-lite"/>
    </source>
</evidence>
<dbReference type="Proteomes" id="UP000663827">
    <property type="component" value="Unassembled WGS sequence"/>
</dbReference>
<sequence length="165" mass="17938">MPDAIIDLTTSDGEVEEISRPSNPTRSRRRGRNRRASENAETEVAGIAQRNNGPSSASGSQGAKSQPEQAKSNSLLSRLGMVPNESKKENTKSKRNSRDRPPGEKGKDYRERAGDSRMGTESQTGVTGTHHRRSRSPSPNRSKEIPLSELPVDQLFFVDTGPPGG</sequence>
<dbReference type="AlphaFoldDB" id="A0A8H3DSL8"/>
<protein>
    <submittedName>
        <fullName evidence="2">Uncharacterized protein</fullName>
    </submittedName>
</protein>
<organism evidence="2 3">
    <name type="scientific">Rhizoctonia solani</name>
    <dbReference type="NCBI Taxonomy" id="456999"/>
    <lineage>
        <taxon>Eukaryota</taxon>
        <taxon>Fungi</taxon>
        <taxon>Dikarya</taxon>
        <taxon>Basidiomycota</taxon>
        <taxon>Agaricomycotina</taxon>
        <taxon>Agaricomycetes</taxon>
        <taxon>Cantharellales</taxon>
        <taxon>Ceratobasidiaceae</taxon>
        <taxon>Rhizoctonia</taxon>
    </lineage>
</organism>
<evidence type="ECO:0000313" key="3">
    <source>
        <dbReference type="Proteomes" id="UP000663827"/>
    </source>
</evidence>
<comment type="caution">
    <text evidence="2">The sequence shown here is derived from an EMBL/GenBank/DDBJ whole genome shotgun (WGS) entry which is preliminary data.</text>
</comment>
<feature type="compositionally biased region" description="Low complexity" evidence="1">
    <location>
        <begin position="54"/>
        <end position="67"/>
    </location>
</feature>
<evidence type="ECO:0000313" key="2">
    <source>
        <dbReference type="EMBL" id="CAE7058961.1"/>
    </source>
</evidence>
<accession>A0A8H3DSL8</accession>
<dbReference type="EMBL" id="CAJNJQ010000138">
    <property type="protein sequence ID" value="CAE7058961.1"/>
    <property type="molecule type" value="Genomic_DNA"/>
</dbReference>
<reference evidence="2" key="1">
    <citation type="submission" date="2021-01" db="EMBL/GenBank/DDBJ databases">
        <authorList>
            <person name="Kaushik A."/>
        </authorList>
    </citation>
    <scope>NUCLEOTIDE SEQUENCE</scope>
    <source>
        <strain evidence="2">AG5</strain>
    </source>
</reference>
<feature type="region of interest" description="Disordered" evidence="1">
    <location>
        <begin position="1"/>
        <end position="165"/>
    </location>
</feature>
<name>A0A8H3DSL8_9AGAM</name>
<feature type="compositionally biased region" description="Basic and acidic residues" evidence="1">
    <location>
        <begin position="85"/>
        <end position="115"/>
    </location>
</feature>
<feature type="non-terminal residue" evidence="2">
    <location>
        <position position="1"/>
    </location>
</feature>
<proteinExistence type="predicted"/>